<organism evidence="3 4">
    <name type="scientific">Wolbachia pipientis</name>
    <dbReference type="NCBI Taxonomy" id="955"/>
    <lineage>
        <taxon>Bacteria</taxon>
        <taxon>Pseudomonadati</taxon>
        <taxon>Pseudomonadota</taxon>
        <taxon>Alphaproteobacteria</taxon>
        <taxon>Rickettsiales</taxon>
        <taxon>Anaplasmataceae</taxon>
        <taxon>Wolbachieae</taxon>
        <taxon>Wolbachia</taxon>
    </lineage>
</organism>
<proteinExistence type="predicted"/>
<feature type="compositionally biased region" description="Low complexity" evidence="1">
    <location>
        <begin position="343"/>
        <end position="366"/>
    </location>
</feature>
<dbReference type="EMBL" id="CP037426">
    <property type="protein sequence ID" value="QGT16719.1"/>
    <property type="molecule type" value="Genomic_DNA"/>
</dbReference>
<dbReference type="Gene3D" id="1.10.287.700">
    <property type="entry name" value="Helix hairpin bin"/>
    <property type="match status" value="1"/>
</dbReference>
<feature type="transmembrane region" description="Helical" evidence="2">
    <location>
        <begin position="66"/>
        <end position="84"/>
    </location>
</feature>
<evidence type="ECO:0000256" key="2">
    <source>
        <dbReference type="SAM" id="Phobius"/>
    </source>
</evidence>
<dbReference type="RefSeq" id="WP_155969361.1">
    <property type="nucleotide sequence ID" value="NZ_CP037426.1"/>
</dbReference>
<feature type="compositionally biased region" description="Low complexity" evidence="1">
    <location>
        <begin position="447"/>
        <end position="462"/>
    </location>
</feature>
<feature type="compositionally biased region" description="Basic and acidic residues" evidence="1">
    <location>
        <begin position="469"/>
        <end position="481"/>
    </location>
</feature>
<dbReference type="Proteomes" id="UP000422744">
    <property type="component" value="Chromosome"/>
</dbReference>
<dbReference type="AlphaFoldDB" id="A0A6I6CL34"/>
<feature type="region of interest" description="Disordered" evidence="1">
    <location>
        <begin position="1"/>
        <end position="39"/>
    </location>
</feature>
<feature type="region of interest" description="Disordered" evidence="1">
    <location>
        <begin position="343"/>
        <end position="425"/>
    </location>
</feature>
<keyword evidence="2" id="KW-0472">Membrane</keyword>
<sequence length="507" mass="54963">MLHNEKNSNSVGTQQNQPEDSFDLNKTMQNLPNSDIANDPKKLKERITDLLKGDTEFSKMKQGDKILVVSAASGLFTAVLPLLAVGATLAIPGAIVGLALYFAVKVAVKTVQSGYKGLKWSAEKTVDGVKYTAGKVKDASTYAAGKVRDGAVHVKDKVKEGYEHSVDSLKKGASFVGEGVANKFHKASGETDYLDKVKRFTPDAIKKSDEIRNDMKAIFADKGNNSGLVKNVLSGISSEIDLKMAEKAKSGEIEHTSGWQVQKEFINNLNEKSLHNLLTQRSLPKGSYFIDSVFSEHYDEIKKVIKECRENHLYSSVSNMFDRAEKKANRPSVKSLTRSVSSSFSSLGRKGSEQSNSLSKSNSLNSIGTESTATVSDSDSQNFATVRRSNSSSSLTPKLTPVAPPELPRSASLTNLNGQSSFSEDVLSDPIVEQNLDSLSNRTLTHSNSTDSGMGSGSSTLTRKQVLPLKEEFDRELEEKLAKRRASLDQPSAEPVNSRATATPGTV</sequence>
<reference evidence="3 4" key="1">
    <citation type="submission" date="2019-03" db="EMBL/GenBank/DDBJ databases">
        <title>Wolbachia endosymbiont of Haematobia irritans wIrr.</title>
        <authorList>
            <person name="Parry R.H."/>
            <person name="Asgari S."/>
        </authorList>
    </citation>
    <scope>NUCLEOTIDE SEQUENCE [LARGE SCALE GENOMIC DNA]</scope>
    <source>
        <strain evidence="4">wIrr</strain>
    </source>
</reference>
<feature type="compositionally biased region" description="Polar residues" evidence="1">
    <location>
        <begin position="7"/>
        <end position="36"/>
    </location>
</feature>
<keyword evidence="2" id="KW-0812">Transmembrane</keyword>
<accession>A0A6I6CL34</accession>
<keyword evidence="2" id="KW-1133">Transmembrane helix</keyword>
<gene>
    <name evidence="3" type="primary">walE1</name>
    <name evidence="3" type="ORF">E0495_06075</name>
</gene>
<feature type="region of interest" description="Disordered" evidence="1">
    <location>
        <begin position="441"/>
        <end position="507"/>
    </location>
</feature>
<evidence type="ECO:0000313" key="3">
    <source>
        <dbReference type="EMBL" id="QGT16719.1"/>
    </source>
</evidence>
<evidence type="ECO:0000313" key="4">
    <source>
        <dbReference type="Proteomes" id="UP000422744"/>
    </source>
</evidence>
<protein>
    <submittedName>
        <fullName evidence="3">Actin bundler</fullName>
    </submittedName>
</protein>
<name>A0A6I6CL34_WOLPI</name>
<feature type="compositionally biased region" description="Polar residues" evidence="1">
    <location>
        <begin position="411"/>
        <end position="423"/>
    </location>
</feature>
<evidence type="ECO:0000256" key="1">
    <source>
        <dbReference type="SAM" id="MobiDB-lite"/>
    </source>
</evidence>
<feature type="compositionally biased region" description="Polar residues" evidence="1">
    <location>
        <begin position="367"/>
        <end position="397"/>
    </location>
</feature>
<feature type="compositionally biased region" description="Polar residues" evidence="1">
    <location>
        <begin position="498"/>
        <end position="507"/>
    </location>
</feature>